<dbReference type="PANTHER" id="PTHR32226">
    <property type="entry name" value="TELO2-INTERACTING PROTEIN 2"/>
    <property type="match status" value="1"/>
</dbReference>
<comment type="similarity">
    <text evidence="1">Belongs to the TTI2 family.</text>
</comment>
<evidence type="ECO:0000313" key="3">
    <source>
        <dbReference type="Proteomes" id="UP001460270"/>
    </source>
</evidence>
<accession>A0AAW0PQT9</accession>
<name>A0AAW0PQT9_9GOBI</name>
<dbReference type="InterPro" id="IPR018870">
    <property type="entry name" value="Tti2"/>
</dbReference>
<dbReference type="PANTHER" id="PTHR32226:SF2">
    <property type="entry name" value="TELO2-INTERACTING PROTEIN 2"/>
    <property type="match status" value="1"/>
</dbReference>
<sequence>MDLSSLLSSLPLPQPVTPAQPITALLSSLSTLIGSCTDNTFLSVVAKVEQIFTAEDCERKLPAADDSEQGAELEYLSLSRALIGRCALPLAADDVSFVAEAEYEVIRPRVTAVSHVFVALLRILGKRREEGGSVSERGVAEDERGGVSERILLTVAPDICVFAVTHFQVAPWSSSSSRSDAEKVMRALLEVGPWTDSAHLLTGDKKHKGGAKGILGGFLELLQPQLNKESMFRSDAVKLLFSWALLQVTRPDLSQHLPRLLPPSLLLTDHYRPENCILGVRCLHHIVLHTACADLRQMNRAEVMYEAVFRLLYNGQPQITQCVLSCLMDLLPVLEKPPSSPSSSPSTSRHDAVLRLVLAQMEAEHKLALRRVYAAALPPLVDRCGIAVCRHMKRLERVVLGYLEVSDPPDETSRIQTLLCLNKILQNAWPRVDQRRALQFLRAVLRLLVDVSSDSNLKDSVKQEVFVQSAASIRLLDACSNGTLKCLLLQVNSEHCSPEILQLLHSAATTQTPT</sequence>
<reference evidence="3" key="1">
    <citation type="submission" date="2024-04" db="EMBL/GenBank/DDBJ databases">
        <title>Salinicola lusitanus LLJ914,a marine bacterium isolated from the Okinawa Trough.</title>
        <authorList>
            <person name="Li J."/>
        </authorList>
    </citation>
    <scope>NUCLEOTIDE SEQUENCE [LARGE SCALE GENOMIC DNA]</scope>
</reference>
<evidence type="ECO:0000256" key="1">
    <source>
        <dbReference type="ARBA" id="ARBA00034736"/>
    </source>
</evidence>
<comment type="caution">
    <text evidence="2">The sequence shown here is derived from an EMBL/GenBank/DDBJ whole genome shotgun (WGS) entry which is preliminary data.</text>
</comment>
<dbReference type="Proteomes" id="UP001460270">
    <property type="component" value="Unassembled WGS sequence"/>
</dbReference>
<dbReference type="InterPro" id="IPR016024">
    <property type="entry name" value="ARM-type_fold"/>
</dbReference>
<dbReference type="GO" id="GO:0005829">
    <property type="term" value="C:cytosol"/>
    <property type="evidence" value="ECO:0007669"/>
    <property type="project" value="TreeGrafter"/>
</dbReference>
<dbReference type="SUPFAM" id="SSF48371">
    <property type="entry name" value="ARM repeat"/>
    <property type="match status" value="1"/>
</dbReference>
<evidence type="ECO:0008006" key="4">
    <source>
        <dbReference type="Google" id="ProtNLM"/>
    </source>
</evidence>
<gene>
    <name evidence="2" type="ORF">WMY93_003987</name>
</gene>
<evidence type="ECO:0000313" key="2">
    <source>
        <dbReference type="EMBL" id="KAK7933091.1"/>
    </source>
</evidence>
<organism evidence="2 3">
    <name type="scientific">Mugilogobius chulae</name>
    <name type="common">yellowstripe goby</name>
    <dbReference type="NCBI Taxonomy" id="88201"/>
    <lineage>
        <taxon>Eukaryota</taxon>
        <taxon>Metazoa</taxon>
        <taxon>Chordata</taxon>
        <taxon>Craniata</taxon>
        <taxon>Vertebrata</taxon>
        <taxon>Euteleostomi</taxon>
        <taxon>Actinopterygii</taxon>
        <taxon>Neopterygii</taxon>
        <taxon>Teleostei</taxon>
        <taxon>Neoteleostei</taxon>
        <taxon>Acanthomorphata</taxon>
        <taxon>Gobiaria</taxon>
        <taxon>Gobiiformes</taxon>
        <taxon>Gobioidei</taxon>
        <taxon>Gobiidae</taxon>
        <taxon>Gobionellinae</taxon>
        <taxon>Mugilogobius</taxon>
    </lineage>
</organism>
<keyword evidence="3" id="KW-1185">Reference proteome</keyword>
<dbReference type="GO" id="GO:0005634">
    <property type="term" value="C:nucleus"/>
    <property type="evidence" value="ECO:0007669"/>
    <property type="project" value="TreeGrafter"/>
</dbReference>
<dbReference type="EMBL" id="JBBPFD010000003">
    <property type="protein sequence ID" value="KAK7933091.1"/>
    <property type="molecule type" value="Genomic_DNA"/>
</dbReference>
<dbReference type="AlphaFoldDB" id="A0AAW0PQT9"/>
<dbReference type="Pfam" id="PF10521">
    <property type="entry name" value="Tti2"/>
    <property type="match status" value="1"/>
</dbReference>
<dbReference type="GO" id="GO:0110078">
    <property type="term" value="C:TTT Hsp90 cochaperone complex"/>
    <property type="evidence" value="ECO:0007669"/>
    <property type="project" value="InterPro"/>
</dbReference>
<protein>
    <recommendedName>
        <fullName evidence="4">TELO2-interacting protein 2</fullName>
    </recommendedName>
</protein>
<proteinExistence type="inferred from homology"/>